<dbReference type="InterPro" id="IPR000160">
    <property type="entry name" value="GGDEF_dom"/>
</dbReference>
<dbReference type="STRING" id="1033802.SSPSH_002965"/>
<accession>U2FV40</accession>
<dbReference type="Gene3D" id="3.30.450.40">
    <property type="match status" value="1"/>
</dbReference>
<dbReference type="EMBL" id="AFNV02000022">
    <property type="protein sequence ID" value="ERJ18188.1"/>
    <property type="molecule type" value="Genomic_DNA"/>
</dbReference>
<dbReference type="InterPro" id="IPR050706">
    <property type="entry name" value="Cyclic-di-GMP_PDE-like"/>
</dbReference>
<proteinExistence type="predicted"/>
<dbReference type="SUPFAM" id="SSF55073">
    <property type="entry name" value="Nucleotide cyclase"/>
    <property type="match status" value="1"/>
</dbReference>
<dbReference type="InterPro" id="IPR043128">
    <property type="entry name" value="Rev_trsase/Diguanyl_cyclase"/>
</dbReference>
<dbReference type="Pfam" id="PF01590">
    <property type="entry name" value="GAF"/>
    <property type="match status" value="1"/>
</dbReference>
<dbReference type="GO" id="GO:0071111">
    <property type="term" value="F:cyclic-guanylate-specific phosphodiesterase activity"/>
    <property type="evidence" value="ECO:0007669"/>
    <property type="project" value="InterPro"/>
</dbReference>
<comment type="caution">
    <text evidence="2">The sequence shown here is derived from an EMBL/GenBank/DDBJ whole genome shotgun (WGS) entry which is preliminary data.</text>
</comment>
<evidence type="ECO:0000313" key="3">
    <source>
        <dbReference type="Proteomes" id="UP000006242"/>
    </source>
</evidence>
<feature type="domain" description="EAL" evidence="1">
    <location>
        <begin position="353"/>
        <end position="607"/>
    </location>
</feature>
<organism evidence="2 3">
    <name type="scientific">Salinisphaera shabanensis E1L3A</name>
    <dbReference type="NCBI Taxonomy" id="1033802"/>
    <lineage>
        <taxon>Bacteria</taxon>
        <taxon>Pseudomonadati</taxon>
        <taxon>Pseudomonadota</taxon>
        <taxon>Gammaproteobacteria</taxon>
        <taxon>Salinisphaerales</taxon>
        <taxon>Salinisphaeraceae</taxon>
        <taxon>Salinisphaera</taxon>
    </lineage>
</organism>
<keyword evidence="3" id="KW-1185">Reference proteome</keyword>
<dbReference type="eggNOG" id="COG5001">
    <property type="taxonomic scope" value="Bacteria"/>
</dbReference>
<gene>
    <name evidence="2" type="primary">bifA</name>
    <name evidence="2" type="ORF">SSPSH_002965</name>
</gene>
<dbReference type="InterPro" id="IPR001633">
    <property type="entry name" value="EAL_dom"/>
</dbReference>
<dbReference type="InterPro" id="IPR035919">
    <property type="entry name" value="EAL_sf"/>
</dbReference>
<dbReference type="SMART" id="SM00267">
    <property type="entry name" value="GGDEF"/>
    <property type="match status" value="1"/>
</dbReference>
<dbReference type="InterPro" id="IPR029016">
    <property type="entry name" value="GAF-like_dom_sf"/>
</dbReference>
<dbReference type="Pfam" id="PF00990">
    <property type="entry name" value="GGDEF"/>
    <property type="match status" value="1"/>
</dbReference>
<protein>
    <submittedName>
        <fullName evidence="2">BifA protein</fullName>
    </submittedName>
</protein>
<dbReference type="AlphaFoldDB" id="U2FV40"/>
<dbReference type="SMART" id="SM00065">
    <property type="entry name" value="GAF"/>
    <property type="match status" value="1"/>
</dbReference>
<dbReference type="PANTHER" id="PTHR33121:SF19">
    <property type="entry name" value="CYCLIC DI-GMP PHOSPHODIESTERASE PA2567"/>
    <property type="match status" value="1"/>
</dbReference>
<reference evidence="2 3" key="2">
    <citation type="journal article" date="2013" name="PLoS ONE">
        <title>INDIGO - INtegrated Data Warehouse of MIcrobial GenOmes with Examples from the Red Sea Extremophiles.</title>
        <authorList>
            <person name="Alam I."/>
            <person name="Antunes A."/>
            <person name="Kamau A.A."/>
            <person name="Ba Alawi W."/>
            <person name="Kalkatawi M."/>
            <person name="Stingl U."/>
            <person name="Bajic V.B."/>
        </authorList>
    </citation>
    <scope>NUCLEOTIDE SEQUENCE [LARGE SCALE GENOMIC DNA]</scope>
    <source>
        <strain evidence="2 3">E1L3A</strain>
    </source>
</reference>
<evidence type="ECO:0000259" key="1">
    <source>
        <dbReference type="PROSITE" id="PS50883"/>
    </source>
</evidence>
<sequence>MPTSRKREDHMTNPRHQIDHETERLAALRRSTLLHEADDPIFDQVSELATRLLDSPIGCVTVVDAQYQWFKASTRGSGFRIEREQSFCTHTIASDDVLVVPDMHCDARFTDNPFVTGEPFVRFYAGAPLVFDGKNLGSLCVLDTKPRSDFGETEKAVLKELADFLGNWLEALNNPAYRDPSTGICTRQRMLTVLKHELTQPPAPNTMQVRLIGIVDITVPKQMHELTQVMGHDQTERFIVECIDRLSDKIGAGRELYRLGLYRFGFFMTEQVGIGIQRKLDALVHSLHEPFDSRVGLLLQPSAKLGVTILREHDNDSAEEILRQASVAADDAWEHSRRWTFYKQQSDASRQRKLQLLTELPAALTSNDQLYLLFQPQVDLATHTCGSVEALLRWQHPTLGFVSPIELIDAAERTALIQPLTNWVLDAAIAQCATWRKAGLNLRVAVNLSAYDLADDNIVGRVSQRLRTHDLPGENLELEFTESTLIRDLDATLPKLRQLHMLGVSTAIDDFGTGYCNLSYLQKLSASKIKIDRRFVQNLERDPRSQTLTRAIVNLAHDLGYELVAEGIENENTLALMSNWGCEQAQGYLFSRPLTPEHLTTWIKNGGASQALARHVADRPDV</sequence>
<dbReference type="PROSITE" id="PS50883">
    <property type="entry name" value="EAL"/>
    <property type="match status" value="1"/>
</dbReference>
<dbReference type="CDD" id="cd01948">
    <property type="entry name" value="EAL"/>
    <property type="match status" value="1"/>
</dbReference>
<reference evidence="2 3" key="1">
    <citation type="journal article" date="2011" name="J. Bacteriol.">
        <title>Genome sequence of Salinisphaera shabanensis, a gammaproteobacterium from the harsh, variable environment of the brine-seawater interface of the Shaban Deep in the Red Sea.</title>
        <authorList>
            <person name="Antunes A."/>
            <person name="Alam I."/>
            <person name="Bajic V.B."/>
            <person name="Stingl U."/>
        </authorList>
    </citation>
    <scope>NUCLEOTIDE SEQUENCE [LARGE SCALE GENOMIC DNA]</scope>
    <source>
        <strain evidence="2 3">E1L3A</strain>
    </source>
</reference>
<dbReference type="InterPro" id="IPR029787">
    <property type="entry name" value="Nucleotide_cyclase"/>
</dbReference>
<dbReference type="Gene3D" id="3.30.70.270">
    <property type="match status" value="1"/>
</dbReference>
<dbReference type="Proteomes" id="UP000006242">
    <property type="component" value="Unassembled WGS sequence"/>
</dbReference>
<dbReference type="PANTHER" id="PTHR33121">
    <property type="entry name" value="CYCLIC DI-GMP PHOSPHODIESTERASE PDEF"/>
    <property type="match status" value="1"/>
</dbReference>
<dbReference type="InterPro" id="IPR003018">
    <property type="entry name" value="GAF"/>
</dbReference>
<name>U2FV40_9GAMM</name>
<dbReference type="SUPFAM" id="SSF141868">
    <property type="entry name" value="EAL domain-like"/>
    <property type="match status" value="1"/>
</dbReference>
<dbReference type="Pfam" id="PF00563">
    <property type="entry name" value="EAL"/>
    <property type="match status" value="1"/>
</dbReference>
<dbReference type="SMART" id="SM00052">
    <property type="entry name" value="EAL"/>
    <property type="match status" value="1"/>
</dbReference>
<dbReference type="SUPFAM" id="SSF55781">
    <property type="entry name" value="GAF domain-like"/>
    <property type="match status" value="1"/>
</dbReference>
<dbReference type="Gene3D" id="3.20.20.450">
    <property type="entry name" value="EAL domain"/>
    <property type="match status" value="1"/>
</dbReference>
<evidence type="ECO:0000313" key="2">
    <source>
        <dbReference type="EMBL" id="ERJ18188.1"/>
    </source>
</evidence>